<dbReference type="EMBL" id="GL636107">
    <property type="protein sequence ID" value="EFW12622.1"/>
    <property type="molecule type" value="Genomic_DNA"/>
</dbReference>
<dbReference type="Proteomes" id="UP000013568">
    <property type="component" value="Unassembled WGS sequence"/>
</dbReference>
<evidence type="ECO:0000313" key="3">
    <source>
        <dbReference type="Proteomes" id="UP000013568"/>
    </source>
</evidence>
<evidence type="ECO:0000313" key="2">
    <source>
        <dbReference type="EMBL" id="EFW12622.1"/>
    </source>
</evidence>
<sequence length="98" mass="10766">MNKPQKPVLYIRFNQLRHHPYLHPLLFIATLWPAAVIAAWLMTKTKLAPFPSGWPWSGAMVTATGAGLAALPFDIALAQWPGLLPAATLLIALALIDW</sequence>
<dbReference type="HOGENOM" id="CLU_2332080_0_0_6"/>
<reference evidence="3" key="1">
    <citation type="journal article" date="2011" name="Genome Biol. Evol.">
        <title>Massive genomic decay in Serratia symbiotica, a recently evolved symbiont of aphids.</title>
        <authorList>
            <person name="Burke G.R."/>
            <person name="Moran N.A."/>
        </authorList>
    </citation>
    <scope>NUCLEOTIDE SEQUENCE [LARGE SCALE GENOMIC DNA]</scope>
    <source>
        <strain evidence="3">Tucson</strain>
    </source>
</reference>
<keyword evidence="1" id="KW-1133">Transmembrane helix</keyword>
<accession>E9CLW0</accession>
<keyword evidence="1" id="KW-0812">Transmembrane</keyword>
<feature type="transmembrane region" description="Helical" evidence="1">
    <location>
        <begin position="21"/>
        <end position="42"/>
    </location>
</feature>
<keyword evidence="1" id="KW-0472">Membrane</keyword>
<name>E9CLW0_9GAMM</name>
<gene>
    <name evidence="2" type="ORF">SSYM_1250</name>
</gene>
<dbReference type="RefSeq" id="WP_006708681.1">
    <property type="nucleotide sequence ID" value="NZ_GL636107.1"/>
</dbReference>
<proteinExistence type="predicted"/>
<feature type="transmembrane region" description="Helical" evidence="1">
    <location>
        <begin position="80"/>
        <end position="96"/>
    </location>
</feature>
<evidence type="ECO:0000256" key="1">
    <source>
        <dbReference type="SAM" id="Phobius"/>
    </source>
</evidence>
<dbReference type="AlphaFoldDB" id="E9CLW0"/>
<keyword evidence="3" id="KW-1185">Reference proteome</keyword>
<protein>
    <submittedName>
        <fullName evidence="2">Uncharacterized protein</fullName>
    </submittedName>
</protein>
<organism evidence="2 3">
    <name type="scientific">Serratia symbiotica str. Tucson</name>
    <dbReference type="NCBI Taxonomy" id="914128"/>
    <lineage>
        <taxon>Bacteria</taxon>
        <taxon>Pseudomonadati</taxon>
        <taxon>Pseudomonadota</taxon>
        <taxon>Gammaproteobacteria</taxon>
        <taxon>Enterobacterales</taxon>
        <taxon>Yersiniaceae</taxon>
        <taxon>Serratia</taxon>
        <taxon>Serratia symbiotica</taxon>
    </lineage>
</organism>